<feature type="repeat" description="TPR" evidence="1">
    <location>
        <begin position="197"/>
        <end position="230"/>
    </location>
</feature>
<dbReference type="AlphaFoldDB" id="A0A4R8IG97"/>
<sequence length="672" mass="78023">MSIRNQILIQNLRFLIYSFDFQINSFNFAHETQMKPLFTLLFFCSFVINSAQKSAPDSLLLILSQTNDPDKIIQLQNQISEAYQSSDPSQMQKFAKLALMNSKKSNNPIQKAKAYQNIGISYIILSDYDKAIQNFEASEQILINQKNPSKESQEILAKTLGSKGIAFSEKNNYAKALEYDFRAVKIYENLKNKLQLSKIYNNIGVIYNSIDDGKKALEYFLKANQLQKQDNNPAVAVSASNIGLIYLNQNQKTKAKQYFDESLKAFEIHPNARGLGELYNNYSRYYISENQYDLAKEFLLKAEETFISIEDQFGLSDTYLLLGEIYFKENHPEKSLEFAGKSLEIAKELELPETRMKSEKLLSDIYDKQGNQELALQHLRNYNFEKDNLEKIINEQQRLKTELDFHYEKEQLEKKETEMRAKWLVILGFVVLAFVLVGLFFYFRNREREKTLMLQKQLAEFEHKALHLQMNPHFVFNCLASISSFIMQNGKEDAMKYLSKFSKLMRLTLEFSKESSIPIDKEIEALQNYLELEQLRFNQKFDFKINKDSEIEDDTAIPSLLLQPYVENAIIHGVAPKDGKGFIKIDFTQKDEQLICVIEDDGVGIDTSRELKKNSVNVHQSMALDISKKRLKTLEELENKKVNLKIEELKDENNNSRGTRITLELPLNYIND</sequence>
<accession>A0A4R8IG97</accession>
<keyword evidence="3" id="KW-0812">Transmembrane</keyword>
<dbReference type="InterPro" id="IPR010559">
    <property type="entry name" value="Sig_transdc_His_kin_internal"/>
</dbReference>
<dbReference type="OrthoDB" id="6190788at2"/>
<gene>
    <name evidence="6" type="ORF">B0I22_2486</name>
</gene>
<feature type="transmembrane region" description="Helical" evidence="3">
    <location>
        <begin position="423"/>
        <end position="443"/>
    </location>
</feature>
<feature type="coiled-coil region" evidence="2">
    <location>
        <begin position="627"/>
        <end position="659"/>
    </location>
</feature>
<dbReference type="PROSITE" id="PS50005">
    <property type="entry name" value="TPR"/>
    <property type="match status" value="2"/>
</dbReference>
<comment type="caution">
    <text evidence="6">The sequence shown here is derived from an EMBL/GenBank/DDBJ whole genome shotgun (WGS) entry which is preliminary data.</text>
</comment>
<dbReference type="GO" id="GO:0016020">
    <property type="term" value="C:membrane"/>
    <property type="evidence" value="ECO:0007669"/>
    <property type="project" value="InterPro"/>
</dbReference>
<keyword evidence="3" id="KW-1133">Transmembrane helix</keyword>
<dbReference type="Pfam" id="PF02518">
    <property type="entry name" value="HATPase_c"/>
    <property type="match status" value="1"/>
</dbReference>
<dbReference type="InterPro" id="IPR050640">
    <property type="entry name" value="Bact_2-comp_sensor_kinase"/>
</dbReference>
<dbReference type="InterPro" id="IPR003594">
    <property type="entry name" value="HATPase_dom"/>
</dbReference>
<dbReference type="PANTHER" id="PTHR34220:SF7">
    <property type="entry name" value="SENSOR HISTIDINE KINASE YPDA"/>
    <property type="match status" value="1"/>
</dbReference>
<dbReference type="Gene3D" id="3.30.565.10">
    <property type="entry name" value="Histidine kinase-like ATPase, C-terminal domain"/>
    <property type="match status" value="1"/>
</dbReference>
<dbReference type="PANTHER" id="PTHR34220">
    <property type="entry name" value="SENSOR HISTIDINE KINASE YPDA"/>
    <property type="match status" value="1"/>
</dbReference>
<organism evidence="6 7">
    <name type="scientific">Epilithonimonas xixisoli</name>
    <dbReference type="NCBI Taxonomy" id="1476462"/>
    <lineage>
        <taxon>Bacteria</taxon>
        <taxon>Pseudomonadati</taxon>
        <taxon>Bacteroidota</taxon>
        <taxon>Flavobacteriia</taxon>
        <taxon>Flavobacteriales</taxon>
        <taxon>Weeksellaceae</taxon>
        <taxon>Chryseobacterium group</taxon>
        <taxon>Epilithonimonas</taxon>
    </lineage>
</organism>
<dbReference type="InterPro" id="IPR036890">
    <property type="entry name" value="HATPase_C_sf"/>
</dbReference>
<keyword evidence="1" id="KW-0802">TPR repeat</keyword>
<feature type="domain" description="Signal transduction histidine kinase internal region" evidence="5">
    <location>
        <begin position="462"/>
        <end position="541"/>
    </location>
</feature>
<feature type="domain" description="Histidine kinase/HSP90-like ATPase" evidence="4">
    <location>
        <begin position="561"/>
        <end position="667"/>
    </location>
</feature>
<evidence type="ECO:0000259" key="5">
    <source>
        <dbReference type="Pfam" id="PF06580"/>
    </source>
</evidence>
<proteinExistence type="predicted"/>
<protein>
    <submittedName>
        <fullName evidence="6">Tetratricopeptide repeat protein</fullName>
    </submittedName>
</protein>
<feature type="coiled-coil region" evidence="2">
    <location>
        <begin position="379"/>
        <end position="409"/>
    </location>
</feature>
<evidence type="ECO:0000256" key="2">
    <source>
        <dbReference type="SAM" id="Coils"/>
    </source>
</evidence>
<keyword evidence="3" id="KW-0472">Membrane</keyword>
<dbReference type="GO" id="GO:0000155">
    <property type="term" value="F:phosphorelay sensor kinase activity"/>
    <property type="evidence" value="ECO:0007669"/>
    <property type="project" value="InterPro"/>
</dbReference>
<dbReference type="EMBL" id="SOEO01000002">
    <property type="protein sequence ID" value="TDX84848.1"/>
    <property type="molecule type" value="Genomic_DNA"/>
</dbReference>
<evidence type="ECO:0000256" key="3">
    <source>
        <dbReference type="SAM" id="Phobius"/>
    </source>
</evidence>
<dbReference type="Pfam" id="PF13424">
    <property type="entry name" value="TPR_12"/>
    <property type="match status" value="1"/>
</dbReference>
<evidence type="ECO:0000313" key="6">
    <source>
        <dbReference type="EMBL" id="TDX84848.1"/>
    </source>
</evidence>
<keyword evidence="2" id="KW-0175">Coiled coil</keyword>
<dbReference type="Pfam" id="PF06580">
    <property type="entry name" value="His_kinase"/>
    <property type="match status" value="1"/>
</dbReference>
<dbReference type="SUPFAM" id="SSF55874">
    <property type="entry name" value="ATPase domain of HSP90 chaperone/DNA topoisomerase II/histidine kinase"/>
    <property type="match status" value="1"/>
</dbReference>
<keyword evidence="7" id="KW-1185">Reference proteome</keyword>
<dbReference type="InterPro" id="IPR011990">
    <property type="entry name" value="TPR-like_helical_dom_sf"/>
</dbReference>
<dbReference type="SMART" id="SM00028">
    <property type="entry name" value="TPR"/>
    <property type="match status" value="5"/>
</dbReference>
<name>A0A4R8IG97_9FLAO</name>
<evidence type="ECO:0000256" key="1">
    <source>
        <dbReference type="PROSITE-ProRule" id="PRU00339"/>
    </source>
</evidence>
<evidence type="ECO:0000313" key="7">
    <source>
        <dbReference type="Proteomes" id="UP000295313"/>
    </source>
</evidence>
<feature type="repeat" description="TPR" evidence="1">
    <location>
        <begin position="112"/>
        <end position="145"/>
    </location>
</feature>
<evidence type="ECO:0000259" key="4">
    <source>
        <dbReference type="Pfam" id="PF02518"/>
    </source>
</evidence>
<dbReference type="InterPro" id="IPR019734">
    <property type="entry name" value="TPR_rpt"/>
</dbReference>
<dbReference type="Pfam" id="PF13181">
    <property type="entry name" value="TPR_8"/>
    <property type="match status" value="3"/>
</dbReference>
<dbReference type="SUPFAM" id="SSF48452">
    <property type="entry name" value="TPR-like"/>
    <property type="match status" value="3"/>
</dbReference>
<dbReference type="Proteomes" id="UP000295313">
    <property type="component" value="Unassembled WGS sequence"/>
</dbReference>
<reference evidence="6 7" key="1">
    <citation type="submission" date="2019-03" db="EMBL/GenBank/DDBJ databases">
        <title>Genomic Encyclopedia of Type Strains, Phase III (KMG-III): the genomes of soil and plant-associated and newly described type strains.</title>
        <authorList>
            <person name="Whitman W."/>
        </authorList>
    </citation>
    <scope>NUCLEOTIDE SEQUENCE [LARGE SCALE GENOMIC DNA]</scope>
    <source>
        <strain evidence="6 7">CGMCC 1.12802</strain>
    </source>
</reference>
<dbReference type="Gene3D" id="1.25.40.10">
    <property type="entry name" value="Tetratricopeptide repeat domain"/>
    <property type="match status" value="2"/>
</dbReference>